<sequence>MMGFVKKNWFLFLITASAVLLLFLWIQGRSRERKEDLPDLPVISYPKLPGQSVLTSTQVTFVSTVLPTQMAVYKTSPRAMTPLQAKVLAKTFGFPEEPSNISQDATFGDYYLWLSGSQSLSIRLSPLDISLGQDPSLASPPTEGDLPSEQTGIDFVKNVLTLNDLDVSGVDFAFEKTVSVFNDSLLEVSADPTFDKIKIVDTNPKTPLVSAYLGKDGKIYGLIYRSGFTTPVMQVPYPLKNLEEIKNAFVVEGKMLSLGEASETPLLLVPSQISIELIELGLLYSPENPTALLPVYTLDGKARTEAGEVPVYIYIPAVKSRYVKK</sequence>
<reference evidence="1 2" key="1">
    <citation type="journal article" date="2016" name="Nat. Commun.">
        <title>Thousands of microbial genomes shed light on interconnected biogeochemical processes in an aquifer system.</title>
        <authorList>
            <person name="Anantharaman K."/>
            <person name="Brown C.T."/>
            <person name="Hug L.A."/>
            <person name="Sharon I."/>
            <person name="Castelle C.J."/>
            <person name="Probst A.J."/>
            <person name="Thomas B.C."/>
            <person name="Singh A."/>
            <person name="Wilkins M.J."/>
            <person name="Karaoz U."/>
            <person name="Brodie E.L."/>
            <person name="Williams K.H."/>
            <person name="Hubbard S.S."/>
            <person name="Banfield J.F."/>
        </authorList>
    </citation>
    <scope>NUCLEOTIDE SEQUENCE [LARGE SCALE GENOMIC DNA]</scope>
</reference>
<dbReference type="EMBL" id="MHBZ01000033">
    <property type="protein sequence ID" value="OGY10530.1"/>
    <property type="molecule type" value="Genomic_DNA"/>
</dbReference>
<gene>
    <name evidence="1" type="ORF">A3D26_00320</name>
</gene>
<dbReference type="AlphaFoldDB" id="A0A1G1V571"/>
<evidence type="ECO:0000313" key="1">
    <source>
        <dbReference type="EMBL" id="OGY10530.1"/>
    </source>
</evidence>
<protein>
    <recommendedName>
        <fullName evidence="3">Regulatory protein YycH-like domain-containing protein</fullName>
    </recommendedName>
</protein>
<evidence type="ECO:0000313" key="2">
    <source>
        <dbReference type="Proteomes" id="UP000178319"/>
    </source>
</evidence>
<dbReference type="Proteomes" id="UP000178319">
    <property type="component" value="Unassembled WGS sequence"/>
</dbReference>
<comment type="caution">
    <text evidence="1">The sequence shown here is derived from an EMBL/GenBank/DDBJ whole genome shotgun (WGS) entry which is preliminary data.</text>
</comment>
<proteinExistence type="predicted"/>
<evidence type="ECO:0008006" key="3">
    <source>
        <dbReference type="Google" id="ProtNLM"/>
    </source>
</evidence>
<name>A0A1G1V571_9BACT</name>
<accession>A0A1G1V571</accession>
<organism evidence="1 2">
    <name type="scientific">Candidatus Blackburnbacteria bacterium RIFCSPHIGHO2_02_FULL_44_20</name>
    <dbReference type="NCBI Taxonomy" id="1797516"/>
    <lineage>
        <taxon>Bacteria</taxon>
        <taxon>Candidatus Blackburniibacteriota</taxon>
    </lineage>
</organism>